<name>L9XHS5_9EURY</name>
<protein>
    <submittedName>
        <fullName evidence="2">Uncharacterized protein</fullName>
    </submittedName>
</protein>
<reference evidence="2 3" key="1">
    <citation type="journal article" date="2014" name="PLoS Genet.">
        <title>Phylogenetically driven sequencing of extremely halophilic archaea reveals strategies for static and dynamic osmo-response.</title>
        <authorList>
            <person name="Becker E.A."/>
            <person name="Seitzer P.M."/>
            <person name="Tritt A."/>
            <person name="Larsen D."/>
            <person name="Krusor M."/>
            <person name="Yao A.I."/>
            <person name="Wu D."/>
            <person name="Madern D."/>
            <person name="Eisen J.A."/>
            <person name="Darling A.E."/>
            <person name="Facciotti M.T."/>
        </authorList>
    </citation>
    <scope>NUCLEOTIDE SEQUENCE [LARGE SCALE GENOMIC DNA]</scope>
    <source>
        <strain evidence="2 3">DSM 18795</strain>
    </source>
</reference>
<keyword evidence="1" id="KW-0175">Coiled coil</keyword>
<keyword evidence="3" id="KW-1185">Reference proteome</keyword>
<evidence type="ECO:0000313" key="3">
    <source>
        <dbReference type="Proteomes" id="UP000011531"/>
    </source>
</evidence>
<proteinExistence type="predicted"/>
<sequence length="97" mass="10917">MSDTPATDFNLSNESSAEEKVESLIEIVQQQSEKISEVEEELAENQEKLLEQLREKHVATVAVKRVLLEYGLSLEQVDEIIETIEEVDSKLGGENDV</sequence>
<accession>L9XHS5</accession>
<evidence type="ECO:0000313" key="2">
    <source>
        <dbReference type="EMBL" id="ELY61265.1"/>
    </source>
</evidence>
<feature type="coiled-coil region" evidence="1">
    <location>
        <begin position="21"/>
        <end position="56"/>
    </location>
</feature>
<dbReference type="EMBL" id="AOIA01000086">
    <property type="protein sequence ID" value="ELY61265.1"/>
    <property type="molecule type" value="Genomic_DNA"/>
</dbReference>
<dbReference type="Proteomes" id="UP000011531">
    <property type="component" value="Unassembled WGS sequence"/>
</dbReference>
<organism evidence="2 3">
    <name type="scientific">Natronococcus jeotgali DSM 18795</name>
    <dbReference type="NCBI Taxonomy" id="1227498"/>
    <lineage>
        <taxon>Archaea</taxon>
        <taxon>Methanobacteriati</taxon>
        <taxon>Methanobacteriota</taxon>
        <taxon>Stenosarchaea group</taxon>
        <taxon>Halobacteria</taxon>
        <taxon>Halobacteriales</taxon>
        <taxon>Natrialbaceae</taxon>
        <taxon>Natronococcus</taxon>
    </lineage>
</organism>
<dbReference type="RefSeq" id="WP_008422718.1">
    <property type="nucleotide sequence ID" value="NZ_AOIA01000086.1"/>
</dbReference>
<dbReference type="AlphaFoldDB" id="L9XHS5"/>
<gene>
    <name evidence="2" type="ORF">C492_09525</name>
</gene>
<evidence type="ECO:0000256" key="1">
    <source>
        <dbReference type="SAM" id="Coils"/>
    </source>
</evidence>
<comment type="caution">
    <text evidence="2">The sequence shown here is derived from an EMBL/GenBank/DDBJ whole genome shotgun (WGS) entry which is preliminary data.</text>
</comment>